<dbReference type="OrthoDB" id="5381491at2"/>
<evidence type="ECO:0000256" key="2">
    <source>
        <dbReference type="SAM" id="Phobius"/>
    </source>
</evidence>
<feature type="transmembrane region" description="Helical" evidence="2">
    <location>
        <begin position="234"/>
        <end position="259"/>
    </location>
</feature>
<gene>
    <name evidence="4" type="ORF">E0F88_18105</name>
</gene>
<dbReference type="InterPro" id="IPR025645">
    <property type="entry name" value="DUF4349"/>
</dbReference>
<name>A0A4R5DRT7_9BACT</name>
<evidence type="ECO:0000259" key="3">
    <source>
        <dbReference type="Pfam" id="PF14257"/>
    </source>
</evidence>
<protein>
    <submittedName>
        <fullName evidence="4">DUF4349 domain-containing protein</fullName>
    </submittedName>
</protein>
<dbReference type="Pfam" id="PF14257">
    <property type="entry name" value="DUF4349"/>
    <property type="match status" value="1"/>
</dbReference>
<dbReference type="RefSeq" id="WP_131959680.1">
    <property type="nucleotide sequence ID" value="NZ_SMFL01000006.1"/>
</dbReference>
<reference evidence="4 5" key="1">
    <citation type="submission" date="2019-03" db="EMBL/GenBank/DDBJ databases">
        <title>Dyadobacter AR-3-6 sp. nov., isolated from arctic soil.</title>
        <authorList>
            <person name="Chaudhary D.K."/>
        </authorList>
    </citation>
    <scope>NUCLEOTIDE SEQUENCE [LARGE SCALE GENOMIC DNA]</scope>
    <source>
        <strain evidence="4 5">AR-3-6</strain>
    </source>
</reference>
<feature type="coiled-coil region" evidence="1">
    <location>
        <begin position="172"/>
        <end position="199"/>
    </location>
</feature>
<keyword evidence="1" id="KW-0175">Coiled coil</keyword>
<keyword evidence="2" id="KW-1133">Transmembrane helix</keyword>
<dbReference type="AlphaFoldDB" id="A0A4R5DRT7"/>
<accession>A0A4R5DRT7</accession>
<evidence type="ECO:0000313" key="4">
    <source>
        <dbReference type="EMBL" id="TDE13805.1"/>
    </source>
</evidence>
<evidence type="ECO:0000313" key="5">
    <source>
        <dbReference type="Proteomes" id="UP000294850"/>
    </source>
</evidence>
<proteinExistence type="predicted"/>
<sequence>MKNLILLGMFSCFLACSQKPETDALAMNIDLMAAPQPMEIQVGPEIQTEDKSSVVRKLVKNGIVEFETADVDKTKSQITAAVSANKGYVSSDQENKMADKRNYTLVVRIPSSKFDTFLVSATKGVLYFDRKQINVKDVTAEYADHETRLKTQKEIEARYLQLLNRASTVKDILEIEKELGTIRTEIESAEGRLNLLKDEIGYSTLEINFYKVSSTPALFSYQIKSAFVKGWENLLGFVLIVIDHWPFVLLGTGLWFAVARFRRRRRFLKHPEEV</sequence>
<keyword evidence="2" id="KW-0812">Transmembrane</keyword>
<keyword evidence="2" id="KW-0472">Membrane</keyword>
<keyword evidence="5" id="KW-1185">Reference proteome</keyword>
<dbReference type="EMBL" id="SMFL01000006">
    <property type="protein sequence ID" value="TDE13805.1"/>
    <property type="molecule type" value="Genomic_DNA"/>
</dbReference>
<feature type="domain" description="DUF4349" evidence="3">
    <location>
        <begin position="56"/>
        <end position="257"/>
    </location>
</feature>
<comment type="caution">
    <text evidence="4">The sequence shown here is derived from an EMBL/GenBank/DDBJ whole genome shotgun (WGS) entry which is preliminary data.</text>
</comment>
<evidence type="ECO:0000256" key="1">
    <source>
        <dbReference type="SAM" id="Coils"/>
    </source>
</evidence>
<dbReference type="Proteomes" id="UP000294850">
    <property type="component" value="Unassembled WGS sequence"/>
</dbReference>
<organism evidence="4 5">
    <name type="scientific">Dyadobacter psychrotolerans</name>
    <dbReference type="NCBI Taxonomy" id="2541721"/>
    <lineage>
        <taxon>Bacteria</taxon>
        <taxon>Pseudomonadati</taxon>
        <taxon>Bacteroidota</taxon>
        <taxon>Cytophagia</taxon>
        <taxon>Cytophagales</taxon>
        <taxon>Spirosomataceae</taxon>
        <taxon>Dyadobacter</taxon>
    </lineage>
</organism>